<gene>
    <name evidence="2" type="ORF">C6I21_13505</name>
</gene>
<feature type="transmembrane region" description="Helical" evidence="1">
    <location>
        <begin position="37"/>
        <end position="58"/>
    </location>
</feature>
<name>A0A2P6MEP3_ALKUR</name>
<dbReference type="Pfam" id="PF04346">
    <property type="entry name" value="EutH"/>
    <property type="match status" value="1"/>
</dbReference>
<dbReference type="AlphaFoldDB" id="A0A2P6MEP3"/>
<dbReference type="GO" id="GO:0005886">
    <property type="term" value="C:plasma membrane"/>
    <property type="evidence" value="ECO:0007669"/>
    <property type="project" value="TreeGrafter"/>
</dbReference>
<feature type="transmembrane region" description="Helical" evidence="1">
    <location>
        <begin position="304"/>
        <end position="326"/>
    </location>
</feature>
<evidence type="ECO:0000313" key="2">
    <source>
        <dbReference type="EMBL" id="PRO64717.1"/>
    </source>
</evidence>
<feature type="transmembrane region" description="Helical" evidence="1">
    <location>
        <begin position="238"/>
        <end position="256"/>
    </location>
</feature>
<feature type="transmembrane region" description="Helical" evidence="1">
    <location>
        <begin position="168"/>
        <end position="189"/>
    </location>
</feature>
<protein>
    <submittedName>
        <fullName evidence="2">Ethanolamine utilization protein EutH</fullName>
    </submittedName>
</protein>
<dbReference type="OrthoDB" id="9778282at2"/>
<dbReference type="GO" id="GO:0034228">
    <property type="term" value="F:ethanolamine transmembrane transporter activity"/>
    <property type="evidence" value="ECO:0007669"/>
    <property type="project" value="InterPro"/>
</dbReference>
<reference evidence="2 3" key="1">
    <citation type="submission" date="2018-03" db="EMBL/GenBank/DDBJ databases">
        <title>Bacillus urumqiensis sp. nov., a moderately haloalkaliphilic bacterium isolated from a salt lake.</title>
        <authorList>
            <person name="Zhao B."/>
            <person name="Liao Z."/>
        </authorList>
    </citation>
    <scope>NUCLEOTIDE SEQUENCE [LARGE SCALE GENOMIC DNA]</scope>
    <source>
        <strain evidence="2 3">BZ-SZ-XJ18</strain>
    </source>
</reference>
<dbReference type="PANTHER" id="PTHR40089:SF1">
    <property type="entry name" value="ETHANOLAMINE PERMEASE EUTH-RELATED"/>
    <property type="match status" value="1"/>
</dbReference>
<keyword evidence="1" id="KW-1133">Transmembrane helix</keyword>
<evidence type="ECO:0000313" key="3">
    <source>
        <dbReference type="Proteomes" id="UP000243650"/>
    </source>
</evidence>
<sequence length="360" mass="38221">MLVNSIVIWTLLFFLAAAVLDKTFGNRFGYGRSLDEAFQAMGPLAFVMVGMISIAPVLADFLRPVLVPVFSLAGVDPGMFPGMILAVDMGGYPLSTALADNPDAGLLSGIILSTMLGPVFVFTVPVALGLIQRQDHKLLAEGIMYGLIPVPAGALLAGVTAGMEVTFLIQQLLPVILFISLCAAGLFFFRRIVTALFLWGGRMVMAVSSILIGILALQEVGGVVLVDGMTPFADTMEIIGVIVLALAGAFPFVHFLRETLIPKATGLLEKTPLPAETWTAFITQLAHSIPMYKNLHLLDERSKVMNIAFSVSGAFLLGGHLGFTAAVEPGMVTAMLVGKASAGVMAVLLVYAVKRKQIQQ</sequence>
<feature type="transmembrane region" description="Helical" evidence="1">
    <location>
        <begin position="106"/>
        <end position="131"/>
    </location>
</feature>
<feature type="transmembrane region" description="Helical" evidence="1">
    <location>
        <begin position="196"/>
        <end position="218"/>
    </location>
</feature>
<feature type="transmembrane region" description="Helical" evidence="1">
    <location>
        <begin position="332"/>
        <end position="353"/>
    </location>
</feature>
<comment type="caution">
    <text evidence="2">The sequence shown here is derived from an EMBL/GenBank/DDBJ whole genome shotgun (WGS) entry which is preliminary data.</text>
</comment>
<evidence type="ECO:0000256" key="1">
    <source>
        <dbReference type="SAM" id="Phobius"/>
    </source>
</evidence>
<dbReference type="PANTHER" id="PTHR40089">
    <property type="entry name" value="ETHANOLAMINE UTILIZATION PROTEIN EUTH"/>
    <property type="match status" value="1"/>
</dbReference>
<dbReference type="InterPro" id="IPR007441">
    <property type="entry name" value="EutH"/>
</dbReference>
<dbReference type="PIRSF" id="PIRSF019466">
    <property type="entry name" value="EutH"/>
    <property type="match status" value="1"/>
</dbReference>
<feature type="transmembrane region" description="Helical" evidence="1">
    <location>
        <begin position="65"/>
        <end position="86"/>
    </location>
</feature>
<dbReference type="Proteomes" id="UP000243650">
    <property type="component" value="Unassembled WGS sequence"/>
</dbReference>
<organism evidence="2 3">
    <name type="scientific">Alkalicoccus urumqiensis</name>
    <name type="common">Bacillus urumqiensis</name>
    <dbReference type="NCBI Taxonomy" id="1548213"/>
    <lineage>
        <taxon>Bacteria</taxon>
        <taxon>Bacillati</taxon>
        <taxon>Bacillota</taxon>
        <taxon>Bacilli</taxon>
        <taxon>Bacillales</taxon>
        <taxon>Bacillaceae</taxon>
        <taxon>Alkalicoccus</taxon>
    </lineage>
</organism>
<keyword evidence="1" id="KW-0812">Transmembrane</keyword>
<accession>A0A2P6MEP3</accession>
<dbReference type="EMBL" id="PVNS01000013">
    <property type="protein sequence ID" value="PRO64717.1"/>
    <property type="molecule type" value="Genomic_DNA"/>
</dbReference>
<keyword evidence="1" id="KW-0472">Membrane</keyword>
<feature type="transmembrane region" description="Helical" evidence="1">
    <location>
        <begin position="143"/>
        <end position="162"/>
    </location>
</feature>
<keyword evidence="3" id="KW-1185">Reference proteome</keyword>
<proteinExistence type="predicted"/>